<dbReference type="EMBL" id="LAZR01027437">
    <property type="protein sequence ID" value="KKL65734.1"/>
    <property type="molecule type" value="Genomic_DNA"/>
</dbReference>
<dbReference type="AlphaFoldDB" id="A0A0F9DVF1"/>
<comment type="caution">
    <text evidence="1">The sequence shown here is derived from an EMBL/GenBank/DDBJ whole genome shotgun (WGS) entry which is preliminary data.</text>
</comment>
<reference evidence="1" key="1">
    <citation type="journal article" date="2015" name="Nature">
        <title>Complex archaea that bridge the gap between prokaryotes and eukaryotes.</title>
        <authorList>
            <person name="Spang A."/>
            <person name="Saw J.H."/>
            <person name="Jorgensen S.L."/>
            <person name="Zaremba-Niedzwiedzka K."/>
            <person name="Martijn J."/>
            <person name="Lind A.E."/>
            <person name="van Eijk R."/>
            <person name="Schleper C."/>
            <person name="Guy L."/>
            <person name="Ettema T.J."/>
        </authorList>
    </citation>
    <scope>NUCLEOTIDE SEQUENCE</scope>
</reference>
<name>A0A0F9DVF1_9ZZZZ</name>
<gene>
    <name evidence="1" type="ORF">LCGC14_2152010</name>
</gene>
<evidence type="ECO:0000313" key="1">
    <source>
        <dbReference type="EMBL" id="KKL65734.1"/>
    </source>
</evidence>
<proteinExistence type="predicted"/>
<dbReference type="Pfam" id="PF13455">
    <property type="entry name" value="MUG113"/>
    <property type="match status" value="1"/>
</dbReference>
<protein>
    <submittedName>
        <fullName evidence="1">Uncharacterized protein</fullName>
    </submittedName>
</protein>
<sequence>MAYYSGKFKSIDLAWRHWLKEQGLDGADKEMWVYLIQMTLPIGIDPIKIGVAYNPYRRAAGLNTHGPYPVQLLGFCEGGKDQEDQLHKEYAHARLHGEWFQLTITELALLQKRFITPPALPTPPPKKKVGRRADKIRVDKRKRLPGIAAIGRPRSLFELR</sequence>
<accession>A0A0F9DVF1</accession>
<organism evidence="1">
    <name type="scientific">marine sediment metagenome</name>
    <dbReference type="NCBI Taxonomy" id="412755"/>
    <lineage>
        <taxon>unclassified sequences</taxon>
        <taxon>metagenomes</taxon>
        <taxon>ecological metagenomes</taxon>
    </lineage>
</organism>